<dbReference type="Proteomes" id="UP000248410">
    <property type="component" value="Chromosome"/>
</dbReference>
<dbReference type="InterPro" id="IPR005231">
    <property type="entry name" value="NAC_arc"/>
</dbReference>
<name>A0A2U9IPB0_9CREN</name>
<dbReference type="InterPro" id="IPR009060">
    <property type="entry name" value="UBA-like_sf"/>
</dbReference>
<dbReference type="Pfam" id="PF19026">
    <property type="entry name" value="UBA_HYPK"/>
    <property type="match status" value="1"/>
</dbReference>
<accession>A0A2U9IPB0</accession>
<dbReference type="Gene3D" id="2.20.70.30">
    <property type="entry name" value="Nascent polypeptide-associated complex domain"/>
    <property type="match status" value="1"/>
</dbReference>
<protein>
    <recommendedName>
        <fullName evidence="4">Nascent polypeptide-associated complex protein</fullName>
    </recommendedName>
</protein>
<dbReference type="InterPro" id="IPR002715">
    <property type="entry name" value="Nas_poly-pep-assoc_cplx_dom"/>
</dbReference>
<reference evidence="6 7" key="1">
    <citation type="submission" date="2018-05" db="EMBL/GenBank/DDBJ databases">
        <title>Complete Genome Sequences of Extremely Thermoacidophilic, Metal-Mobilizing Type-Strain Members of the Archaeal Family Sulfolobaceae: Acidianus brierleyi DSM-1651T, Acidianus sulfidivorans DSM-18786T, Metallosphaera hakonensis DSM-7519T, and Metallosphaera prunae DSM-10039T.</title>
        <authorList>
            <person name="Counts J.A."/>
            <person name="Kelly R.M."/>
        </authorList>
    </citation>
    <scope>NUCLEOTIDE SEQUENCE [LARGE SCALE GENOMIC DNA]</scope>
    <source>
        <strain evidence="6 7">JP7</strain>
    </source>
</reference>
<sequence>MKISQKDLKNLQRMGIKAENIDALRVTIETKDELIIIDSPMVMKTNVMGQEAILISGGQTRTEKKSQENKVEIKDDDVKFVMEQTGKSENEVREALTKTNGDIAAAIALLTGQGS</sequence>
<dbReference type="EMBL" id="CP029288">
    <property type="protein sequence ID" value="AWR97843.1"/>
    <property type="molecule type" value="Genomic_DNA"/>
</dbReference>
<dbReference type="Gene3D" id="1.10.8.10">
    <property type="entry name" value="DNA helicase RuvA subunit, C-terminal domain"/>
    <property type="match status" value="1"/>
</dbReference>
<evidence type="ECO:0000313" key="7">
    <source>
        <dbReference type="Proteomes" id="UP000248410"/>
    </source>
</evidence>
<evidence type="ECO:0000256" key="4">
    <source>
        <dbReference type="NCBIfam" id="TIGR00264"/>
    </source>
</evidence>
<dbReference type="SMART" id="SM01407">
    <property type="entry name" value="NAC"/>
    <property type="match status" value="1"/>
</dbReference>
<keyword evidence="1" id="KW-0813">Transport</keyword>
<dbReference type="RefSeq" id="WP_110380733.1">
    <property type="nucleotide sequence ID" value="NZ_CP029288.2"/>
</dbReference>
<dbReference type="GO" id="GO:0003723">
    <property type="term" value="F:RNA binding"/>
    <property type="evidence" value="ECO:0007669"/>
    <property type="project" value="UniProtKB-KW"/>
</dbReference>
<organism evidence="6 7">
    <name type="scientific">Acidianus sulfidivorans JP7</name>
    <dbReference type="NCBI Taxonomy" id="619593"/>
    <lineage>
        <taxon>Archaea</taxon>
        <taxon>Thermoproteota</taxon>
        <taxon>Thermoprotei</taxon>
        <taxon>Sulfolobales</taxon>
        <taxon>Sulfolobaceae</taxon>
        <taxon>Acidianus</taxon>
    </lineage>
</organism>
<dbReference type="KEGG" id="asul:DFR86_10015"/>
<dbReference type="CDD" id="cd14359">
    <property type="entry name" value="UBA_AeNAC"/>
    <property type="match status" value="1"/>
</dbReference>
<feature type="domain" description="NAC-A/B" evidence="5">
    <location>
        <begin position="5"/>
        <end position="63"/>
    </location>
</feature>
<evidence type="ECO:0000313" key="6">
    <source>
        <dbReference type="EMBL" id="AWR97843.1"/>
    </source>
</evidence>
<dbReference type="InterPro" id="IPR044034">
    <property type="entry name" value="NAC-like_UBA"/>
</dbReference>
<keyword evidence="3" id="KW-0653">Protein transport</keyword>
<dbReference type="GeneID" id="36838306"/>
<dbReference type="NCBIfam" id="TIGR00264">
    <property type="entry name" value="archaeal-type nascent polypeptide-associated complex protein"/>
    <property type="match status" value="1"/>
</dbReference>
<dbReference type="AlphaFoldDB" id="A0A2U9IPB0"/>
<dbReference type="SUPFAM" id="SSF46934">
    <property type="entry name" value="UBA-like"/>
    <property type="match status" value="1"/>
</dbReference>
<keyword evidence="7" id="KW-1185">Reference proteome</keyword>
<keyword evidence="2" id="KW-0694">RNA-binding</keyword>
<proteinExistence type="predicted"/>
<evidence type="ECO:0000259" key="5">
    <source>
        <dbReference type="SMART" id="SM01407"/>
    </source>
</evidence>
<evidence type="ECO:0000256" key="1">
    <source>
        <dbReference type="ARBA" id="ARBA00022448"/>
    </source>
</evidence>
<dbReference type="InterPro" id="IPR038187">
    <property type="entry name" value="NAC_A/B_dom_sf"/>
</dbReference>
<evidence type="ECO:0000256" key="2">
    <source>
        <dbReference type="ARBA" id="ARBA00022884"/>
    </source>
</evidence>
<evidence type="ECO:0000256" key="3">
    <source>
        <dbReference type="ARBA" id="ARBA00022927"/>
    </source>
</evidence>
<gene>
    <name evidence="6" type="ORF">DFR86_10015</name>
</gene>
<dbReference type="GO" id="GO:0015031">
    <property type="term" value="P:protein transport"/>
    <property type="evidence" value="ECO:0007669"/>
    <property type="project" value="UniProtKB-KW"/>
</dbReference>